<sequence length="518" mass="54623">MTSHVSVCMPLTGTAMCPDFAGFKAFVPAGAPILNVNSFDTFVGQSYGSGFIDLVRRNTQGGYGCSGWDGSGMRYMHSIICAYYVQMGFAYSVRSPVTCNGLIVPQVIPLCSSTLDAFSAAWDAVFTNPAYCPSGMPAAAQNYKAMLMASQRLASTDGNCLAGELGDGTSCGFLTSEEAIAYCSAPATESQPCCSRVAGVPPKPIVIAKAEVSVAPSNEPSASSTLTSTSTTKSVPAANTAVGGAINAPGQAGSISPSLNQNATLPTAPPHEVPMVAITGLAVGVVVLVAVVLIVYKLRRRRASNLESPFNDGIVLSGRTSDTKLASSLSEKGYSSTGILSSKGSLGTVKGGAALHIREALVDFVPSQPDELAIKRRDKITIDHIYDDGWAIGFNNRTIKDGVFPVYVFEAPENDPFGKLQTKRASSIFGAVPVATPELPGTLGRQHRAVCDFFPELEDEMIVRAGDAIILIKKFDDGWAMGKNMRTGQSGLFPIDCIFGNAEDERRKTQRTSSLYTL</sequence>
<dbReference type="InterPro" id="IPR036028">
    <property type="entry name" value="SH3-like_dom_sf"/>
</dbReference>
<keyword evidence="7" id="KW-1185">Reference proteome</keyword>
<evidence type="ECO:0000313" key="7">
    <source>
        <dbReference type="Proteomes" id="UP000320333"/>
    </source>
</evidence>
<dbReference type="InterPro" id="IPR001452">
    <property type="entry name" value="SH3_domain"/>
</dbReference>
<reference evidence="6 7" key="1">
    <citation type="journal article" date="2019" name="Sci. Rep.">
        <title>Comparative genomics of chytrid fungi reveal insights into the obligate biotrophic and pathogenic lifestyle of Synchytrium endobioticum.</title>
        <authorList>
            <person name="van de Vossenberg B.T.L.H."/>
            <person name="Warris S."/>
            <person name="Nguyen H.D.T."/>
            <person name="van Gent-Pelzer M.P.E."/>
            <person name="Joly D.L."/>
            <person name="van de Geest H.C."/>
            <person name="Bonants P.J.M."/>
            <person name="Smith D.S."/>
            <person name="Levesque C.A."/>
            <person name="van der Lee T.A.J."/>
        </authorList>
    </citation>
    <scope>NUCLEOTIDE SEQUENCE [LARGE SCALE GENOMIC DNA]</scope>
    <source>
        <strain evidence="6 7">CBS 675.73</strain>
    </source>
</reference>
<evidence type="ECO:0000256" key="2">
    <source>
        <dbReference type="ARBA" id="ARBA00022737"/>
    </source>
</evidence>
<organism evidence="6 7">
    <name type="scientific">Chytriomyces confervae</name>
    <dbReference type="NCBI Taxonomy" id="246404"/>
    <lineage>
        <taxon>Eukaryota</taxon>
        <taxon>Fungi</taxon>
        <taxon>Fungi incertae sedis</taxon>
        <taxon>Chytridiomycota</taxon>
        <taxon>Chytridiomycota incertae sedis</taxon>
        <taxon>Chytridiomycetes</taxon>
        <taxon>Chytridiales</taxon>
        <taxon>Chytriomycetaceae</taxon>
        <taxon>Chytriomyces</taxon>
    </lineage>
</organism>
<dbReference type="SMART" id="SM00326">
    <property type="entry name" value="SH3"/>
    <property type="match status" value="2"/>
</dbReference>
<dbReference type="PANTHER" id="PTHR46218:SF4">
    <property type="entry name" value="LIM AND SH3 DOMAIN PROTEIN LASP"/>
    <property type="match status" value="1"/>
</dbReference>
<feature type="domain" description="SH3" evidence="5">
    <location>
        <begin position="442"/>
        <end position="503"/>
    </location>
</feature>
<keyword evidence="4" id="KW-0812">Transmembrane</keyword>
<dbReference type="Pfam" id="PF00018">
    <property type="entry name" value="SH3_1"/>
    <property type="match status" value="1"/>
</dbReference>
<proteinExistence type="predicted"/>
<feature type="domain" description="SH3" evidence="5">
    <location>
        <begin position="353"/>
        <end position="414"/>
    </location>
</feature>
<dbReference type="OrthoDB" id="5595608at2759"/>
<keyword evidence="4" id="KW-0472">Membrane</keyword>
<protein>
    <recommendedName>
        <fullName evidence="5">SH3 domain-containing protein</fullName>
    </recommendedName>
</protein>
<comment type="caution">
    <text evidence="6">The sequence shown here is derived from an EMBL/GenBank/DDBJ whole genome shotgun (WGS) entry which is preliminary data.</text>
</comment>
<evidence type="ECO:0000256" key="3">
    <source>
        <dbReference type="PROSITE-ProRule" id="PRU00192"/>
    </source>
</evidence>
<evidence type="ECO:0000256" key="1">
    <source>
        <dbReference type="ARBA" id="ARBA00022443"/>
    </source>
</evidence>
<feature type="transmembrane region" description="Helical" evidence="4">
    <location>
        <begin position="275"/>
        <end position="296"/>
    </location>
</feature>
<keyword evidence="4" id="KW-1133">Transmembrane helix</keyword>
<dbReference type="Pfam" id="PF14604">
    <property type="entry name" value="SH3_9"/>
    <property type="match status" value="1"/>
</dbReference>
<evidence type="ECO:0000313" key="6">
    <source>
        <dbReference type="EMBL" id="TPX73580.1"/>
    </source>
</evidence>
<gene>
    <name evidence="6" type="ORF">CcCBS67573_g05165</name>
</gene>
<keyword evidence="2" id="KW-0677">Repeat</keyword>
<dbReference type="AlphaFoldDB" id="A0A507FDC5"/>
<dbReference type="EMBL" id="QEAP01000177">
    <property type="protein sequence ID" value="TPX73580.1"/>
    <property type="molecule type" value="Genomic_DNA"/>
</dbReference>
<dbReference type="Proteomes" id="UP000320333">
    <property type="component" value="Unassembled WGS sequence"/>
</dbReference>
<dbReference type="STRING" id="246404.A0A507FDC5"/>
<keyword evidence="1 3" id="KW-0728">SH3 domain</keyword>
<name>A0A507FDC5_9FUNG</name>
<dbReference type="SUPFAM" id="SSF50044">
    <property type="entry name" value="SH3-domain"/>
    <property type="match status" value="2"/>
</dbReference>
<evidence type="ECO:0000256" key="4">
    <source>
        <dbReference type="SAM" id="Phobius"/>
    </source>
</evidence>
<dbReference type="Gene3D" id="2.30.30.40">
    <property type="entry name" value="SH3 Domains"/>
    <property type="match status" value="2"/>
</dbReference>
<accession>A0A507FDC5</accession>
<dbReference type="InterPro" id="IPR051759">
    <property type="entry name" value="LIM-SH3_domain_protein"/>
</dbReference>
<dbReference type="PROSITE" id="PS50002">
    <property type="entry name" value="SH3"/>
    <property type="match status" value="2"/>
</dbReference>
<dbReference type="PANTHER" id="PTHR46218">
    <property type="entry name" value="LASP"/>
    <property type="match status" value="1"/>
</dbReference>
<evidence type="ECO:0000259" key="5">
    <source>
        <dbReference type="PROSITE" id="PS50002"/>
    </source>
</evidence>